<dbReference type="PANTHER" id="PTHR45648:SF22">
    <property type="entry name" value="GDSL LIPASE_ACYLHYDROLASE FAMILY PROTEIN (AFU_ORTHOLOGUE AFUA_4G14700)"/>
    <property type="match status" value="1"/>
</dbReference>
<dbReference type="Gene3D" id="2.160.20.160">
    <property type="match status" value="1"/>
</dbReference>
<dbReference type="Pfam" id="PF00353">
    <property type="entry name" value="HemolysinCabind"/>
    <property type="match status" value="3"/>
</dbReference>
<dbReference type="InterPro" id="IPR001087">
    <property type="entry name" value="GDSL"/>
</dbReference>
<dbReference type="Pfam" id="PF05345">
    <property type="entry name" value="He_PIG"/>
    <property type="match status" value="1"/>
</dbReference>
<keyword evidence="4" id="KW-1185">Reference proteome</keyword>
<dbReference type="InterPro" id="IPR006644">
    <property type="entry name" value="Cadg"/>
</dbReference>
<dbReference type="SMART" id="SM00736">
    <property type="entry name" value="CADG"/>
    <property type="match status" value="1"/>
</dbReference>
<dbReference type="SUPFAM" id="SSF49313">
    <property type="entry name" value="Cadherin-like"/>
    <property type="match status" value="1"/>
</dbReference>
<reference evidence="3 4" key="1">
    <citation type="journal article" date="2020" name="ISME J.">
        <title>Comparative genomics reveals insights into cyanobacterial evolution and habitat adaptation.</title>
        <authorList>
            <person name="Chen M.Y."/>
            <person name="Teng W.K."/>
            <person name="Zhao L."/>
            <person name="Hu C.X."/>
            <person name="Zhou Y.K."/>
            <person name="Han B.P."/>
            <person name="Song L.R."/>
            <person name="Shu W.S."/>
        </authorList>
    </citation>
    <scope>NUCLEOTIDE SEQUENCE [LARGE SCALE GENOMIC DNA]</scope>
    <source>
        <strain evidence="3 4">FACHB-196</strain>
    </source>
</reference>
<dbReference type="EMBL" id="JACJST010000023">
    <property type="protein sequence ID" value="MBD2570303.1"/>
    <property type="molecule type" value="Genomic_DNA"/>
</dbReference>
<dbReference type="InterPro" id="IPR051058">
    <property type="entry name" value="GDSL_Est/Lipase"/>
</dbReference>
<name>A0ABR8FJZ0_9NOST</name>
<accession>A0ABR8FJZ0</accession>
<evidence type="ECO:0000313" key="3">
    <source>
        <dbReference type="EMBL" id="MBD2570303.1"/>
    </source>
</evidence>
<feature type="domain" description="Dystroglycan-type cadherin-like" evidence="2">
    <location>
        <begin position="296"/>
        <end position="385"/>
    </location>
</feature>
<dbReference type="Pfam" id="PF00657">
    <property type="entry name" value="Lipase_GDSL"/>
    <property type="match status" value="1"/>
</dbReference>
<dbReference type="Proteomes" id="UP000640531">
    <property type="component" value="Unassembled WGS sequence"/>
</dbReference>
<comment type="caution">
    <text evidence="3">The sequence shown here is derived from an EMBL/GenBank/DDBJ whole genome shotgun (WGS) entry which is preliminary data.</text>
</comment>
<dbReference type="CDD" id="cd01846">
    <property type="entry name" value="fatty_acyltransferase_like"/>
    <property type="match status" value="1"/>
</dbReference>
<organism evidence="3 4">
    <name type="scientific">Anabaena lutea FACHB-196</name>
    <dbReference type="NCBI Taxonomy" id="2692881"/>
    <lineage>
        <taxon>Bacteria</taxon>
        <taxon>Bacillati</taxon>
        <taxon>Cyanobacteriota</taxon>
        <taxon>Cyanophyceae</taxon>
        <taxon>Nostocales</taxon>
        <taxon>Nostocaceae</taxon>
        <taxon>Anabaena</taxon>
    </lineage>
</organism>
<dbReference type="RefSeq" id="WP_190717948.1">
    <property type="nucleotide sequence ID" value="NZ_JACJST010000023.1"/>
</dbReference>
<gene>
    <name evidence="3" type="ORF">H6G59_20875</name>
</gene>
<keyword evidence="1" id="KW-0378">Hydrolase</keyword>
<sequence length="636" mass="67498">MNQSPILNNPILNQEAKANSQFRFTISNDIFSDPDAINPFDNLVVFGNSLSDTGNVFEIFKNFDPQPFGYPASPYYYQGRFANGPNWVDYLGSKLAFSEESVINFAHGGAKAGEDVVFPGFENNPIPSVLTQIQQFTTENTNTPVSEDTLYIIWAGHNDFNFLAATADPVEVAKNAATSIGDAITTLSSLGAKEIVVANLEDLKARPYINPANPTADGREFSIEFNNALSQEVNDLESSLNIDLSVVDIFSFNEEVQANPENYDFTNLTEPLIYITPGTVNPDEYAYWDEAHPTTKLHQYISQTFENTLLDEGIIPDLITYSTTLADGSELPDWLSFNPITQTFSGTPAYGDAGQLDVKVIATDKEGAIATDTFSIQIQTPFIFGTPNSEELNPEAGQTLFAGDGDDTINSTDDNDIFAGNGNDVVTVNSNSSVSAGDGDDMVTVGANGPANNTTVNGGDGEDMLFVAEANGTNNLFGAAGADELRVVEGSRQLLLGGSGNDNITSEGSNNRIFGGSGDDVLVSNLNDFLSGGDGNDILFAGKAGGNKLTGGSGNEQFWVANGSLPTSKNTITDFTIGVDKIGFGGVGILNFGQVTKEQTGADTLLKNGTTEIALLVGINSANLSASDFAFSASVV</sequence>
<dbReference type="SUPFAM" id="SSF52266">
    <property type="entry name" value="SGNH hydrolase"/>
    <property type="match status" value="1"/>
</dbReference>
<dbReference type="PRINTS" id="PR00313">
    <property type="entry name" value="CABNDNGRPT"/>
</dbReference>
<dbReference type="InterPro" id="IPR015919">
    <property type="entry name" value="Cadherin-like_sf"/>
</dbReference>
<evidence type="ECO:0000256" key="1">
    <source>
        <dbReference type="ARBA" id="ARBA00022801"/>
    </source>
</evidence>
<proteinExistence type="predicted"/>
<dbReference type="SUPFAM" id="SSF51120">
    <property type="entry name" value="beta-Roll"/>
    <property type="match status" value="1"/>
</dbReference>
<protein>
    <submittedName>
        <fullName evidence="3">Ig domain-containing protein</fullName>
    </submittedName>
</protein>
<evidence type="ECO:0000259" key="2">
    <source>
        <dbReference type="SMART" id="SM00736"/>
    </source>
</evidence>
<dbReference type="PANTHER" id="PTHR45648">
    <property type="entry name" value="GDSL LIPASE/ACYLHYDROLASE FAMILY PROTEIN (AFU_ORTHOLOGUE AFUA_4G14700)"/>
    <property type="match status" value="1"/>
</dbReference>
<dbReference type="Gene3D" id="3.40.50.1110">
    <property type="entry name" value="SGNH hydrolase"/>
    <property type="match status" value="1"/>
</dbReference>
<evidence type="ECO:0000313" key="4">
    <source>
        <dbReference type="Proteomes" id="UP000640531"/>
    </source>
</evidence>
<dbReference type="InterPro" id="IPR001343">
    <property type="entry name" value="Hemolysn_Ca-bd"/>
</dbReference>
<dbReference type="InterPro" id="IPR011049">
    <property type="entry name" value="Serralysin-like_metalloprot_C"/>
</dbReference>
<dbReference type="InterPro" id="IPR036514">
    <property type="entry name" value="SGNH_hydro_sf"/>
</dbReference>